<proteinExistence type="predicted"/>
<protein>
    <submittedName>
        <fullName evidence="1">Uncharacterized protein</fullName>
    </submittedName>
</protein>
<dbReference type="EMBL" id="BQXU01000013">
    <property type="protein sequence ID" value="GKT45719.1"/>
    <property type="molecule type" value="Genomic_DNA"/>
</dbReference>
<accession>A0AA37LG10</accession>
<reference evidence="1 2" key="1">
    <citation type="submission" date="2022-03" db="EMBL/GenBank/DDBJ databases">
        <title>Genome data of Colletotrichum spp.</title>
        <authorList>
            <person name="Utami Y.D."/>
            <person name="Hiruma K."/>
        </authorList>
    </citation>
    <scope>NUCLEOTIDE SEQUENCE [LARGE SCALE GENOMIC DNA]</scope>
    <source>
        <strain evidence="1 2">MAFF 239500</strain>
    </source>
</reference>
<dbReference type="RefSeq" id="XP_049128069.1">
    <property type="nucleotide sequence ID" value="XM_049272112.1"/>
</dbReference>
<dbReference type="GeneID" id="73326702"/>
<dbReference type="AlphaFoldDB" id="A0AA37LG10"/>
<evidence type="ECO:0000313" key="2">
    <source>
        <dbReference type="Proteomes" id="UP001055115"/>
    </source>
</evidence>
<sequence>MEAQPTESGVACTSAAREYVVEPCSAASEFAEVADETRLSRSVARVSRYHTGTRCAVTAAVQTYPSTFLLTYGCSGWQEA</sequence>
<keyword evidence="2" id="KW-1185">Reference proteome</keyword>
<gene>
    <name evidence="1" type="ORF">ColSpa_05900</name>
</gene>
<organism evidence="1 2">
    <name type="scientific">Colletotrichum spaethianum</name>
    <dbReference type="NCBI Taxonomy" id="700344"/>
    <lineage>
        <taxon>Eukaryota</taxon>
        <taxon>Fungi</taxon>
        <taxon>Dikarya</taxon>
        <taxon>Ascomycota</taxon>
        <taxon>Pezizomycotina</taxon>
        <taxon>Sordariomycetes</taxon>
        <taxon>Hypocreomycetidae</taxon>
        <taxon>Glomerellales</taxon>
        <taxon>Glomerellaceae</taxon>
        <taxon>Colletotrichum</taxon>
        <taxon>Colletotrichum spaethianum species complex</taxon>
    </lineage>
</organism>
<dbReference type="Proteomes" id="UP001055115">
    <property type="component" value="Unassembled WGS sequence"/>
</dbReference>
<name>A0AA37LG10_9PEZI</name>
<comment type="caution">
    <text evidence="1">The sequence shown here is derived from an EMBL/GenBank/DDBJ whole genome shotgun (WGS) entry which is preliminary data.</text>
</comment>
<evidence type="ECO:0000313" key="1">
    <source>
        <dbReference type="EMBL" id="GKT45719.1"/>
    </source>
</evidence>